<dbReference type="SUPFAM" id="SSF54995">
    <property type="entry name" value="Ribosomal protein S6"/>
    <property type="match status" value="1"/>
</dbReference>
<proteinExistence type="inferred from homology"/>
<protein>
    <recommendedName>
        <fullName evidence="2 3">Small ribosomal subunit protein bS6</fullName>
    </recommendedName>
</protein>
<evidence type="ECO:0000256" key="2">
    <source>
        <dbReference type="ARBA" id="ARBA00035294"/>
    </source>
</evidence>
<dbReference type="STRING" id="1817813.A2008_04635"/>
<dbReference type="Proteomes" id="UP000178735">
    <property type="component" value="Unassembled WGS sequence"/>
</dbReference>
<dbReference type="GO" id="GO:0006412">
    <property type="term" value="P:translation"/>
    <property type="evidence" value="ECO:0007669"/>
    <property type="project" value="UniProtKB-UniRule"/>
</dbReference>
<keyword evidence="3" id="KW-0699">rRNA-binding</keyword>
<dbReference type="NCBIfam" id="TIGR00166">
    <property type="entry name" value="S6"/>
    <property type="match status" value="1"/>
</dbReference>
<dbReference type="PANTHER" id="PTHR21011:SF1">
    <property type="entry name" value="SMALL RIBOSOMAL SUBUNIT PROTEIN BS6M"/>
    <property type="match status" value="1"/>
</dbReference>
<dbReference type="AlphaFoldDB" id="A0A1F7WNA7"/>
<evidence type="ECO:0000313" key="5">
    <source>
        <dbReference type="Proteomes" id="UP000178735"/>
    </source>
</evidence>
<gene>
    <name evidence="3" type="primary">rpsF</name>
    <name evidence="4" type="ORF">A2008_04635</name>
</gene>
<evidence type="ECO:0000256" key="1">
    <source>
        <dbReference type="ARBA" id="ARBA00009512"/>
    </source>
</evidence>
<dbReference type="PANTHER" id="PTHR21011">
    <property type="entry name" value="MITOCHONDRIAL 28S RIBOSOMAL PROTEIN S6"/>
    <property type="match status" value="1"/>
</dbReference>
<reference evidence="4 5" key="1">
    <citation type="journal article" date="2016" name="Nat. Commun.">
        <title>Thousands of microbial genomes shed light on interconnected biogeochemical processes in an aquifer system.</title>
        <authorList>
            <person name="Anantharaman K."/>
            <person name="Brown C.T."/>
            <person name="Hug L.A."/>
            <person name="Sharon I."/>
            <person name="Castelle C.J."/>
            <person name="Probst A.J."/>
            <person name="Thomas B.C."/>
            <person name="Singh A."/>
            <person name="Wilkins M.J."/>
            <person name="Karaoz U."/>
            <person name="Brodie E.L."/>
            <person name="Williams K.H."/>
            <person name="Hubbard S.S."/>
            <person name="Banfield J.F."/>
        </authorList>
    </citation>
    <scope>NUCLEOTIDE SEQUENCE [LARGE SCALE GENOMIC DNA]</scope>
</reference>
<sequence length="108" mass="12603">MKAYECMVLLDPTFNETDIEKMIAKVEEQIQKSGNVLETTNRWGKRKLAYEIKKVNEAYYVLFNYKANTQFNVELDKTMKFTTGVLRHMIIASYVEKKKAPIKAMQAV</sequence>
<comment type="function">
    <text evidence="3">Binds together with bS18 to 16S ribosomal RNA.</text>
</comment>
<dbReference type="EMBL" id="MGFH01000146">
    <property type="protein sequence ID" value="OGM04324.1"/>
    <property type="molecule type" value="Genomic_DNA"/>
</dbReference>
<dbReference type="GO" id="GO:0005840">
    <property type="term" value="C:ribosome"/>
    <property type="evidence" value="ECO:0007669"/>
    <property type="project" value="UniProtKB-KW"/>
</dbReference>
<dbReference type="CDD" id="cd00473">
    <property type="entry name" value="bS6"/>
    <property type="match status" value="1"/>
</dbReference>
<evidence type="ECO:0000256" key="3">
    <source>
        <dbReference type="HAMAP-Rule" id="MF_00360"/>
    </source>
</evidence>
<evidence type="ECO:0000313" key="4">
    <source>
        <dbReference type="EMBL" id="OGM04324.1"/>
    </source>
</evidence>
<keyword evidence="3" id="KW-0687">Ribonucleoprotein</keyword>
<name>A0A1F7WNA7_9BACT</name>
<keyword evidence="3" id="KW-0694">RNA-binding</keyword>
<dbReference type="InterPro" id="IPR000529">
    <property type="entry name" value="Ribosomal_bS6"/>
</dbReference>
<comment type="caution">
    <text evidence="4">The sequence shown here is derived from an EMBL/GenBank/DDBJ whole genome shotgun (WGS) entry which is preliminary data.</text>
</comment>
<dbReference type="Pfam" id="PF01250">
    <property type="entry name" value="Ribosomal_S6"/>
    <property type="match status" value="1"/>
</dbReference>
<dbReference type="GO" id="GO:0005737">
    <property type="term" value="C:cytoplasm"/>
    <property type="evidence" value="ECO:0007669"/>
    <property type="project" value="UniProtKB-ARBA"/>
</dbReference>
<dbReference type="InterPro" id="IPR014717">
    <property type="entry name" value="Transl_elong_EF1B/ribsomal_bS6"/>
</dbReference>
<dbReference type="GO" id="GO:1990904">
    <property type="term" value="C:ribonucleoprotein complex"/>
    <property type="evidence" value="ECO:0007669"/>
    <property type="project" value="UniProtKB-KW"/>
</dbReference>
<keyword evidence="3 4" id="KW-0689">Ribosomal protein</keyword>
<dbReference type="Gene3D" id="3.30.70.60">
    <property type="match status" value="1"/>
</dbReference>
<dbReference type="InterPro" id="IPR020814">
    <property type="entry name" value="Ribosomal_S6_plastid/chlpt"/>
</dbReference>
<organism evidence="4 5">
    <name type="scientific">Candidatus Wallbacteria bacterium GWC2_49_35</name>
    <dbReference type="NCBI Taxonomy" id="1817813"/>
    <lineage>
        <taxon>Bacteria</taxon>
        <taxon>Candidatus Walliibacteriota</taxon>
    </lineage>
</organism>
<comment type="similarity">
    <text evidence="1 3">Belongs to the bacterial ribosomal protein bS6 family.</text>
</comment>
<dbReference type="InterPro" id="IPR035980">
    <property type="entry name" value="Ribosomal_bS6_sf"/>
</dbReference>
<accession>A0A1F7WNA7</accession>
<dbReference type="GO" id="GO:0070181">
    <property type="term" value="F:small ribosomal subunit rRNA binding"/>
    <property type="evidence" value="ECO:0007669"/>
    <property type="project" value="TreeGrafter"/>
</dbReference>
<dbReference type="HAMAP" id="MF_00360">
    <property type="entry name" value="Ribosomal_bS6"/>
    <property type="match status" value="1"/>
</dbReference>
<dbReference type="GO" id="GO:0003735">
    <property type="term" value="F:structural constituent of ribosome"/>
    <property type="evidence" value="ECO:0007669"/>
    <property type="project" value="InterPro"/>
</dbReference>